<gene>
    <name evidence="1" type="ORF">J0X15_09820</name>
</gene>
<dbReference type="InterPro" id="IPR016130">
    <property type="entry name" value="Tyr_Pase_AS"/>
</dbReference>
<accession>A0A939J6V8</accession>
<dbReference type="Proteomes" id="UP000664779">
    <property type="component" value="Unassembled WGS sequence"/>
</dbReference>
<name>A0A939J6V8_9HYPH</name>
<proteinExistence type="predicted"/>
<dbReference type="RefSeq" id="WP_206940146.1">
    <property type="nucleotide sequence ID" value="NZ_JAFLNF010000003.1"/>
</dbReference>
<protein>
    <submittedName>
        <fullName evidence="1">Tyrosine phosphatase family protein</fullName>
    </submittedName>
</protein>
<dbReference type="SUPFAM" id="SSF52799">
    <property type="entry name" value="(Phosphotyrosine protein) phosphatases II"/>
    <property type="match status" value="1"/>
</dbReference>
<dbReference type="PROSITE" id="PS00383">
    <property type="entry name" value="TYR_PHOSPHATASE_1"/>
    <property type="match status" value="1"/>
</dbReference>
<reference evidence="1" key="1">
    <citation type="submission" date="2021-03" db="EMBL/GenBank/DDBJ databases">
        <title>Roseibium sp. CAU 1637 isolated from Incheon.</title>
        <authorList>
            <person name="Kim W."/>
        </authorList>
    </citation>
    <scope>NUCLEOTIDE SEQUENCE</scope>
    <source>
        <strain evidence="1">CAU 1637</strain>
    </source>
</reference>
<dbReference type="EMBL" id="JAFLNF010000003">
    <property type="protein sequence ID" value="MBO0345517.1"/>
    <property type="molecule type" value="Genomic_DNA"/>
</dbReference>
<evidence type="ECO:0000313" key="1">
    <source>
        <dbReference type="EMBL" id="MBO0345517.1"/>
    </source>
</evidence>
<organism evidence="1 2">
    <name type="scientific">Roseibium limicola</name>
    <dbReference type="NCBI Taxonomy" id="2816037"/>
    <lineage>
        <taxon>Bacteria</taxon>
        <taxon>Pseudomonadati</taxon>
        <taxon>Pseudomonadota</taxon>
        <taxon>Alphaproteobacteria</taxon>
        <taxon>Hyphomicrobiales</taxon>
        <taxon>Stappiaceae</taxon>
        <taxon>Roseibium</taxon>
    </lineage>
</organism>
<comment type="caution">
    <text evidence="1">The sequence shown here is derived from an EMBL/GenBank/DDBJ whole genome shotgun (WGS) entry which is preliminary data.</text>
</comment>
<evidence type="ECO:0000313" key="2">
    <source>
        <dbReference type="Proteomes" id="UP000664779"/>
    </source>
</evidence>
<dbReference type="InterPro" id="IPR029021">
    <property type="entry name" value="Prot-tyrosine_phosphatase-like"/>
</dbReference>
<keyword evidence="2" id="KW-1185">Reference proteome</keyword>
<sequence>MIYVCSLSKLPDTAQRVQARHIITLINADMAVPTPTGVAPENHLILGFNDIVNPVDGLLPPGEAHVAQLVEFIADWPRDEPLIIHCWAGISRSTAGAYIAACVLNPDTDEALIAQTLRQQAPSATPNGRLVAIADKLLGRNGRMIDAVRRIGRGEDAFEGTPFQMPLSYAGNEEASAS</sequence>
<dbReference type="AlphaFoldDB" id="A0A939J6V8"/>
<dbReference type="Gene3D" id="3.90.190.10">
    <property type="entry name" value="Protein tyrosine phosphatase superfamily"/>
    <property type="match status" value="1"/>
</dbReference>